<reference evidence="2" key="1">
    <citation type="journal article" date="2020" name="Nature">
        <title>Giant virus diversity and host interactions through global metagenomics.</title>
        <authorList>
            <person name="Schulz F."/>
            <person name="Roux S."/>
            <person name="Paez-Espino D."/>
            <person name="Jungbluth S."/>
            <person name="Walsh D.A."/>
            <person name="Denef V.J."/>
            <person name="McMahon K.D."/>
            <person name="Konstantinidis K.T."/>
            <person name="Eloe-Fadrosh E.A."/>
            <person name="Kyrpides N.C."/>
            <person name="Woyke T."/>
        </authorList>
    </citation>
    <scope>NUCLEOTIDE SEQUENCE</scope>
    <source>
        <strain evidence="2">GVMAG-S-ERX556126-94</strain>
    </source>
</reference>
<feature type="transmembrane region" description="Helical" evidence="1">
    <location>
        <begin position="118"/>
        <end position="137"/>
    </location>
</feature>
<keyword evidence="1" id="KW-0812">Transmembrane</keyword>
<proteinExistence type="predicted"/>
<dbReference type="AlphaFoldDB" id="A0A6C0FF54"/>
<feature type="transmembrane region" description="Helical" evidence="1">
    <location>
        <begin position="54"/>
        <end position="73"/>
    </location>
</feature>
<accession>A0A6C0FF54</accession>
<keyword evidence="1" id="KW-0472">Membrane</keyword>
<organism evidence="2">
    <name type="scientific">viral metagenome</name>
    <dbReference type="NCBI Taxonomy" id="1070528"/>
    <lineage>
        <taxon>unclassified sequences</taxon>
        <taxon>metagenomes</taxon>
        <taxon>organismal metagenomes</taxon>
    </lineage>
</organism>
<feature type="transmembrane region" description="Helical" evidence="1">
    <location>
        <begin position="30"/>
        <end position="48"/>
    </location>
</feature>
<evidence type="ECO:0000313" key="2">
    <source>
        <dbReference type="EMBL" id="QHT39099.1"/>
    </source>
</evidence>
<feature type="transmembrane region" description="Helical" evidence="1">
    <location>
        <begin position="80"/>
        <end position="96"/>
    </location>
</feature>
<protein>
    <submittedName>
        <fullName evidence="2">Uncharacterized protein</fullName>
    </submittedName>
</protein>
<keyword evidence="1" id="KW-1133">Transmembrane helix</keyword>
<dbReference type="EMBL" id="MN738838">
    <property type="protein sequence ID" value="QHT39099.1"/>
    <property type="molecule type" value="Genomic_DNA"/>
</dbReference>
<feature type="transmembrane region" description="Helical" evidence="1">
    <location>
        <begin position="6"/>
        <end position="23"/>
    </location>
</feature>
<evidence type="ECO:0000256" key="1">
    <source>
        <dbReference type="SAM" id="Phobius"/>
    </source>
</evidence>
<name>A0A6C0FF54_9ZZZZ</name>
<sequence length="142" mass="16655">MSDSINLIYPAIITNILTLFLFTKSKLHDQILLLLMIIGQLILLSGESDKNLDKIQLSHILFTTSLTFGSLYFNEIHNQIFVLILLLITIISRYILSECLFNMSNSHHEFEFESSFDFINYDYLFYISIIILSYRLFKDKKV</sequence>